<comment type="caution">
    <text evidence="1">The sequence shown here is derived from an EMBL/GenBank/DDBJ whole genome shotgun (WGS) entry which is preliminary data.</text>
</comment>
<sequence>MKKMNAKDIYQTIMDSYDVKEKCYKLIIWVGAGIDHDAPTSLPLGNTLTEFMIVNSMPDHLLKRYYCHCESKKKKMLAKTYGQLRLETVIEAYRIFENSILDNRSPHPFLNGFRSFENRPPNDIHIALARLLKDGANIVTANYDNCINNAYYNLTNDQLKCIRDNSSTFHKGYYTYSSSLAKTGTIYHFHGVAHDIESLGASLTQLCNGLSLSFQIQIENWIKNGYTFLFLGYSGGDALDVNPFFQRLKDDIGNTAIFLRYDTQHERRVPLEFMNQYERILLKPFACKIVFESTITKILNIKKEGNIKSVEKSWEDSFFEKGEKLNSDMRLIVTMVLCCLLGLTDKKLLPTKWWIKVKECKEVDPWLINFYGHQLANNLNNPIADSYFSPYDHNSPLEISDKLAEKNDIKKAVLAFGDINKIYYKLRVAVESETLNIDWNISTPLNRMTDYLIVNHKIDQKDIDNLLESLYTIIKNRHKIVDILQYTTALRAYGILLVQYKRNVEGINYIKESLDLYKEINSQKGIIKTLFFLKKCYMTYPEDLSHFDLLKKRFEIDIQIITMIITYRQFRYLKKVIYRLYKMNNFK</sequence>
<name>A0A1Y4QFV3_9FIRM</name>
<dbReference type="RefSeq" id="WP_087257821.1">
    <property type="nucleotide sequence ID" value="NZ_NFLB01000014.1"/>
</dbReference>
<dbReference type="Pfam" id="PF13289">
    <property type="entry name" value="SIR2_2"/>
    <property type="match status" value="1"/>
</dbReference>
<dbReference type="Proteomes" id="UP000196258">
    <property type="component" value="Unassembled WGS sequence"/>
</dbReference>
<dbReference type="InterPro" id="IPR029035">
    <property type="entry name" value="DHS-like_NAD/FAD-binding_dom"/>
</dbReference>
<accession>A0A1Y4QFV3</accession>
<gene>
    <name evidence="1" type="ORF">B5E91_11565</name>
</gene>
<dbReference type="SUPFAM" id="SSF52467">
    <property type="entry name" value="DHS-like NAD/FAD-binding domain"/>
    <property type="match status" value="1"/>
</dbReference>
<evidence type="ECO:0000313" key="2">
    <source>
        <dbReference type="Proteomes" id="UP000196258"/>
    </source>
</evidence>
<reference evidence="2" key="1">
    <citation type="submission" date="2017-04" db="EMBL/GenBank/DDBJ databases">
        <title>Function of individual gut microbiota members based on whole genome sequencing of pure cultures obtained from chicken caecum.</title>
        <authorList>
            <person name="Medvecky M."/>
            <person name="Cejkova D."/>
            <person name="Polansky O."/>
            <person name="Karasova D."/>
            <person name="Kubasova T."/>
            <person name="Cizek A."/>
            <person name="Rychlik I."/>
        </authorList>
    </citation>
    <scope>NUCLEOTIDE SEQUENCE [LARGE SCALE GENOMIC DNA]</scope>
    <source>
        <strain evidence="2">An149</strain>
    </source>
</reference>
<proteinExistence type="predicted"/>
<protein>
    <submittedName>
        <fullName evidence="1">Uncharacterized protein</fullName>
    </submittedName>
</protein>
<evidence type="ECO:0000313" key="1">
    <source>
        <dbReference type="EMBL" id="OUQ04149.1"/>
    </source>
</evidence>
<organism evidence="1 2">
    <name type="scientific">Thomasclavelia spiroformis</name>
    <dbReference type="NCBI Taxonomy" id="29348"/>
    <lineage>
        <taxon>Bacteria</taxon>
        <taxon>Bacillati</taxon>
        <taxon>Bacillota</taxon>
        <taxon>Erysipelotrichia</taxon>
        <taxon>Erysipelotrichales</taxon>
        <taxon>Coprobacillaceae</taxon>
        <taxon>Thomasclavelia</taxon>
    </lineage>
</organism>
<dbReference type="EMBL" id="NFLB01000014">
    <property type="protein sequence ID" value="OUQ04149.1"/>
    <property type="molecule type" value="Genomic_DNA"/>
</dbReference>
<dbReference type="AlphaFoldDB" id="A0A1Y4QFV3"/>